<dbReference type="PROSITE" id="PS50949">
    <property type="entry name" value="HTH_GNTR"/>
    <property type="match status" value="1"/>
</dbReference>
<dbReference type="InterPro" id="IPR000524">
    <property type="entry name" value="Tscrpt_reg_HTH_GntR"/>
</dbReference>
<feature type="region of interest" description="Disordered" evidence="4">
    <location>
        <begin position="219"/>
        <end position="241"/>
    </location>
</feature>
<dbReference type="RefSeq" id="WP_112258627.1">
    <property type="nucleotide sequence ID" value="NZ_QMIG01000011.1"/>
</dbReference>
<dbReference type="Gene3D" id="1.20.120.530">
    <property type="entry name" value="GntR ligand-binding domain-like"/>
    <property type="match status" value="1"/>
</dbReference>
<dbReference type="PANTHER" id="PTHR43537:SF24">
    <property type="entry name" value="GLUCONATE OPERON TRANSCRIPTIONAL REPRESSOR"/>
    <property type="match status" value="1"/>
</dbReference>
<keyword evidence="1" id="KW-0805">Transcription regulation</keyword>
<dbReference type="AlphaFoldDB" id="A0A329QN41"/>
<dbReference type="PANTHER" id="PTHR43537">
    <property type="entry name" value="TRANSCRIPTIONAL REGULATOR, GNTR FAMILY"/>
    <property type="match status" value="1"/>
</dbReference>
<dbReference type="Pfam" id="PF07729">
    <property type="entry name" value="FCD"/>
    <property type="match status" value="1"/>
</dbReference>
<sequence length="241" mass="26479">MYDASLTERRTAHEFVRDTLRRAVLRGTLAGGTRLVQSEIASELGVSTTPVREALRDLATEGLVDLDAHRGATVHQLELGEVREIYSLRQLLEPEAMRKAAGTLDEKVWERADDVRRHMDGETDNGLWADLNREFHGILVAGLAMPRLCSILHNLQDGAAPYVGLVLQNTVELRSQANREHAALMDALRSRDGERAAAITVDHLAHTVEALQFAHDQLTATAPEGRRGGGQEGEPTEGRDA</sequence>
<dbReference type="InterPro" id="IPR011711">
    <property type="entry name" value="GntR_C"/>
</dbReference>
<organism evidence="6 7">
    <name type="scientific">Phytoactinopolyspora halophila</name>
    <dbReference type="NCBI Taxonomy" id="1981511"/>
    <lineage>
        <taxon>Bacteria</taxon>
        <taxon>Bacillati</taxon>
        <taxon>Actinomycetota</taxon>
        <taxon>Actinomycetes</taxon>
        <taxon>Jiangellales</taxon>
        <taxon>Jiangellaceae</taxon>
        <taxon>Phytoactinopolyspora</taxon>
    </lineage>
</organism>
<dbReference type="InterPro" id="IPR036388">
    <property type="entry name" value="WH-like_DNA-bd_sf"/>
</dbReference>
<comment type="caution">
    <text evidence="6">The sequence shown here is derived from an EMBL/GenBank/DDBJ whole genome shotgun (WGS) entry which is preliminary data.</text>
</comment>
<feature type="domain" description="HTH gntR-type" evidence="5">
    <location>
        <begin position="10"/>
        <end position="77"/>
    </location>
</feature>
<protein>
    <submittedName>
        <fullName evidence="6">GntR family transcriptional regulator</fullName>
    </submittedName>
</protein>
<dbReference type="Pfam" id="PF00392">
    <property type="entry name" value="GntR"/>
    <property type="match status" value="1"/>
</dbReference>
<dbReference type="SUPFAM" id="SSF48008">
    <property type="entry name" value="GntR ligand-binding domain-like"/>
    <property type="match status" value="1"/>
</dbReference>
<keyword evidence="2" id="KW-0238">DNA-binding</keyword>
<dbReference type="CDD" id="cd07377">
    <property type="entry name" value="WHTH_GntR"/>
    <property type="match status" value="1"/>
</dbReference>
<keyword evidence="3" id="KW-0804">Transcription</keyword>
<evidence type="ECO:0000256" key="1">
    <source>
        <dbReference type="ARBA" id="ARBA00023015"/>
    </source>
</evidence>
<evidence type="ECO:0000256" key="4">
    <source>
        <dbReference type="SAM" id="MobiDB-lite"/>
    </source>
</evidence>
<name>A0A329QN41_9ACTN</name>
<evidence type="ECO:0000313" key="6">
    <source>
        <dbReference type="EMBL" id="RAW13785.1"/>
    </source>
</evidence>
<dbReference type="GO" id="GO:0003677">
    <property type="term" value="F:DNA binding"/>
    <property type="evidence" value="ECO:0007669"/>
    <property type="project" value="UniProtKB-KW"/>
</dbReference>
<dbReference type="SMART" id="SM00345">
    <property type="entry name" value="HTH_GNTR"/>
    <property type="match status" value="1"/>
</dbReference>
<dbReference type="EMBL" id="QMIG01000011">
    <property type="protein sequence ID" value="RAW13785.1"/>
    <property type="molecule type" value="Genomic_DNA"/>
</dbReference>
<proteinExistence type="predicted"/>
<keyword evidence="7" id="KW-1185">Reference proteome</keyword>
<dbReference type="OrthoDB" id="4084810at2"/>
<gene>
    <name evidence="6" type="ORF">DPM12_12335</name>
</gene>
<dbReference type="Proteomes" id="UP000250462">
    <property type="component" value="Unassembled WGS sequence"/>
</dbReference>
<dbReference type="Gene3D" id="1.10.10.10">
    <property type="entry name" value="Winged helix-like DNA-binding domain superfamily/Winged helix DNA-binding domain"/>
    <property type="match status" value="1"/>
</dbReference>
<dbReference type="GO" id="GO:0003700">
    <property type="term" value="F:DNA-binding transcription factor activity"/>
    <property type="evidence" value="ECO:0007669"/>
    <property type="project" value="InterPro"/>
</dbReference>
<dbReference type="SUPFAM" id="SSF46785">
    <property type="entry name" value="Winged helix' DNA-binding domain"/>
    <property type="match status" value="1"/>
</dbReference>
<dbReference type="InterPro" id="IPR008920">
    <property type="entry name" value="TF_FadR/GntR_C"/>
</dbReference>
<evidence type="ECO:0000256" key="3">
    <source>
        <dbReference type="ARBA" id="ARBA00023163"/>
    </source>
</evidence>
<reference evidence="6 7" key="1">
    <citation type="submission" date="2018-06" db="EMBL/GenBank/DDBJ databases">
        <title>Phytoactinopolyspora halophila sp. nov., a novel halophilic actinomycete isolated from a saline soil in China.</title>
        <authorList>
            <person name="Tang S.-K."/>
        </authorList>
    </citation>
    <scope>NUCLEOTIDE SEQUENCE [LARGE SCALE GENOMIC DNA]</scope>
    <source>
        <strain evidence="6 7">YIM 96934</strain>
    </source>
</reference>
<evidence type="ECO:0000259" key="5">
    <source>
        <dbReference type="PROSITE" id="PS50949"/>
    </source>
</evidence>
<evidence type="ECO:0000313" key="7">
    <source>
        <dbReference type="Proteomes" id="UP000250462"/>
    </source>
</evidence>
<evidence type="ECO:0000256" key="2">
    <source>
        <dbReference type="ARBA" id="ARBA00023125"/>
    </source>
</evidence>
<dbReference type="InterPro" id="IPR036390">
    <property type="entry name" value="WH_DNA-bd_sf"/>
</dbReference>
<accession>A0A329QN41</accession>
<dbReference type="SMART" id="SM00895">
    <property type="entry name" value="FCD"/>
    <property type="match status" value="1"/>
</dbReference>